<dbReference type="Pfam" id="PF11536">
    <property type="entry name" value="DUF3226"/>
    <property type="match status" value="1"/>
</dbReference>
<protein>
    <submittedName>
        <fullName evidence="1">Uncharacterized protein</fullName>
    </submittedName>
</protein>
<name>A0A977KZH8_9CYAN</name>
<accession>A0A977KZH8</accession>
<dbReference type="Proteomes" id="UP001065613">
    <property type="component" value="Chromosome"/>
</dbReference>
<dbReference type="InterPro" id="IPR024508">
    <property type="entry name" value="DUF3226"/>
</dbReference>
<dbReference type="KEGG" id="wna:KA717_00420"/>
<reference evidence="1" key="1">
    <citation type="submission" date="2021-04" db="EMBL/GenBank/DDBJ databases">
        <title>Genome sequence of Woronichinia naegeliana from Washington state freshwater lake bloom.</title>
        <authorList>
            <person name="Dreher T.W."/>
        </authorList>
    </citation>
    <scope>NUCLEOTIDE SEQUENCE</scope>
    <source>
        <strain evidence="1">WA131</strain>
    </source>
</reference>
<dbReference type="EMBL" id="CP073041">
    <property type="protein sequence ID" value="UXE61520.1"/>
    <property type="molecule type" value="Genomic_DNA"/>
</dbReference>
<sequence length="227" mass="25643">MSNNKPSGENQVEQLLIVEGSNDQHVVWALAKRHQLPQTFSVEIPEENNKRGGISLVLDRLRVELKRNKLKTLGIVIDADRNIDSQWQRIKDILVKSGYPIIPDHPQPEGWIQVLSDGVGRPKIGVWLMPNNQLPGILEDFVKALIPENDLLLAKAEAIIQEIEQEQLNRYSQVDHAKALIHTWLAWQKEPGQPMGQAITAKALQSDSAIAAKFVIWLNQLFNPIDQ</sequence>
<proteinExistence type="predicted"/>
<evidence type="ECO:0000313" key="1">
    <source>
        <dbReference type="EMBL" id="UXE61520.1"/>
    </source>
</evidence>
<dbReference type="AlphaFoldDB" id="A0A977KZH8"/>
<gene>
    <name evidence="1" type="ORF">KA717_00420</name>
</gene>
<organism evidence="1">
    <name type="scientific">Woronichinia naegeliana WA131</name>
    <dbReference type="NCBI Taxonomy" id="2824559"/>
    <lineage>
        <taxon>Bacteria</taxon>
        <taxon>Bacillati</taxon>
        <taxon>Cyanobacteriota</taxon>
        <taxon>Cyanophyceae</taxon>
        <taxon>Synechococcales</taxon>
        <taxon>Coelosphaeriaceae</taxon>
        <taxon>Woronichinia</taxon>
    </lineage>
</organism>